<dbReference type="Proteomes" id="UP001221898">
    <property type="component" value="Unassembled WGS sequence"/>
</dbReference>
<gene>
    <name evidence="2" type="ORF">AAFF_G00397730</name>
</gene>
<feature type="region of interest" description="Disordered" evidence="1">
    <location>
        <begin position="50"/>
        <end position="90"/>
    </location>
</feature>
<evidence type="ECO:0000256" key="1">
    <source>
        <dbReference type="SAM" id="MobiDB-lite"/>
    </source>
</evidence>
<organism evidence="2 3">
    <name type="scientific">Aldrovandia affinis</name>
    <dbReference type="NCBI Taxonomy" id="143900"/>
    <lineage>
        <taxon>Eukaryota</taxon>
        <taxon>Metazoa</taxon>
        <taxon>Chordata</taxon>
        <taxon>Craniata</taxon>
        <taxon>Vertebrata</taxon>
        <taxon>Euteleostomi</taxon>
        <taxon>Actinopterygii</taxon>
        <taxon>Neopterygii</taxon>
        <taxon>Teleostei</taxon>
        <taxon>Notacanthiformes</taxon>
        <taxon>Halosauridae</taxon>
        <taxon>Aldrovandia</taxon>
    </lineage>
</organism>
<reference evidence="2" key="1">
    <citation type="journal article" date="2023" name="Science">
        <title>Genome structures resolve the early diversification of teleost fishes.</title>
        <authorList>
            <person name="Parey E."/>
            <person name="Louis A."/>
            <person name="Montfort J."/>
            <person name="Bouchez O."/>
            <person name="Roques C."/>
            <person name="Iampietro C."/>
            <person name="Lluch J."/>
            <person name="Castinel A."/>
            <person name="Donnadieu C."/>
            <person name="Desvignes T."/>
            <person name="Floi Bucao C."/>
            <person name="Jouanno E."/>
            <person name="Wen M."/>
            <person name="Mejri S."/>
            <person name="Dirks R."/>
            <person name="Jansen H."/>
            <person name="Henkel C."/>
            <person name="Chen W.J."/>
            <person name="Zahm M."/>
            <person name="Cabau C."/>
            <person name="Klopp C."/>
            <person name="Thompson A.W."/>
            <person name="Robinson-Rechavi M."/>
            <person name="Braasch I."/>
            <person name="Lecointre G."/>
            <person name="Bobe J."/>
            <person name="Postlethwait J.H."/>
            <person name="Berthelot C."/>
            <person name="Roest Crollius H."/>
            <person name="Guiguen Y."/>
        </authorList>
    </citation>
    <scope>NUCLEOTIDE SEQUENCE</scope>
    <source>
        <strain evidence="2">NC1722</strain>
    </source>
</reference>
<dbReference type="AlphaFoldDB" id="A0AAD7SD49"/>
<sequence>MVWRSALKQALWLNESTESVASPARGQAHGCTVCATPLCTPMLARLCIPPPPGPQLHPQTPDPTLPGDCGENAAHPNIRGNTSQCCSSID</sequence>
<evidence type="ECO:0000313" key="2">
    <source>
        <dbReference type="EMBL" id="KAJ8400390.1"/>
    </source>
</evidence>
<feature type="compositionally biased region" description="Polar residues" evidence="1">
    <location>
        <begin position="79"/>
        <end position="90"/>
    </location>
</feature>
<comment type="caution">
    <text evidence="2">The sequence shown here is derived from an EMBL/GenBank/DDBJ whole genome shotgun (WGS) entry which is preliminary data.</text>
</comment>
<dbReference type="EMBL" id="JAINUG010000077">
    <property type="protein sequence ID" value="KAJ8400390.1"/>
    <property type="molecule type" value="Genomic_DNA"/>
</dbReference>
<protein>
    <submittedName>
        <fullName evidence="2">Uncharacterized protein</fullName>
    </submittedName>
</protein>
<feature type="compositionally biased region" description="Pro residues" evidence="1">
    <location>
        <begin position="50"/>
        <end position="64"/>
    </location>
</feature>
<evidence type="ECO:0000313" key="3">
    <source>
        <dbReference type="Proteomes" id="UP001221898"/>
    </source>
</evidence>
<accession>A0AAD7SD49</accession>
<proteinExistence type="predicted"/>
<keyword evidence="3" id="KW-1185">Reference proteome</keyword>
<name>A0AAD7SD49_9TELE</name>